<feature type="region of interest" description="Disordered" evidence="7">
    <location>
        <begin position="202"/>
        <end position="227"/>
    </location>
</feature>
<evidence type="ECO:0000256" key="7">
    <source>
        <dbReference type="SAM" id="MobiDB-lite"/>
    </source>
</evidence>
<accession>A0ABV3GEL4</accession>
<dbReference type="Pfam" id="PF25816">
    <property type="entry name" value="RamC_N"/>
    <property type="match status" value="1"/>
</dbReference>
<dbReference type="PANTHER" id="PTHR43289:SF6">
    <property type="entry name" value="SERINE_THREONINE-PROTEIN KINASE NEKL-3"/>
    <property type="match status" value="1"/>
</dbReference>
<name>A0ABV3GEL4_MICGL</name>
<dbReference type="InterPro" id="IPR000719">
    <property type="entry name" value="Prot_kinase_dom"/>
</dbReference>
<evidence type="ECO:0000256" key="3">
    <source>
        <dbReference type="ARBA" id="ARBA00022679"/>
    </source>
</evidence>
<evidence type="ECO:0000259" key="8">
    <source>
        <dbReference type="PROSITE" id="PS50011"/>
    </source>
</evidence>
<dbReference type="InterPro" id="IPR007822">
    <property type="entry name" value="LANC-like"/>
</dbReference>
<evidence type="ECO:0000256" key="5">
    <source>
        <dbReference type="ARBA" id="ARBA00022777"/>
    </source>
</evidence>
<evidence type="ECO:0000313" key="9">
    <source>
        <dbReference type="EMBL" id="MEV0970067.1"/>
    </source>
</evidence>
<dbReference type="Proteomes" id="UP001551675">
    <property type="component" value="Unassembled WGS sequence"/>
</dbReference>
<dbReference type="PRINTS" id="PR01950">
    <property type="entry name" value="LANCSUPER"/>
</dbReference>
<dbReference type="RefSeq" id="WP_061258460.1">
    <property type="nucleotide sequence ID" value="NZ_JBFALK010000007.1"/>
</dbReference>
<dbReference type="SMART" id="SM01260">
    <property type="entry name" value="LANC_like"/>
    <property type="match status" value="1"/>
</dbReference>
<dbReference type="SUPFAM" id="SSF56112">
    <property type="entry name" value="Protein kinase-like (PK-like)"/>
    <property type="match status" value="1"/>
</dbReference>
<evidence type="ECO:0000256" key="4">
    <source>
        <dbReference type="ARBA" id="ARBA00022741"/>
    </source>
</evidence>
<evidence type="ECO:0000313" key="10">
    <source>
        <dbReference type="Proteomes" id="UP001551675"/>
    </source>
</evidence>
<evidence type="ECO:0000256" key="1">
    <source>
        <dbReference type="ARBA" id="ARBA00012513"/>
    </source>
</evidence>
<dbReference type="Pfam" id="PF00069">
    <property type="entry name" value="Pkinase"/>
    <property type="match status" value="1"/>
</dbReference>
<dbReference type="EMBL" id="JBFALK010000007">
    <property type="protein sequence ID" value="MEV0970067.1"/>
    <property type="molecule type" value="Genomic_DNA"/>
</dbReference>
<dbReference type="Gene3D" id="1.10.510.10">
    <property type="entry name" value="Transferase(Phosphotransferase) domain 1"/>
    <property type="match status" value="1"/>
</dbReference>
<dbReference type="InterPro" id="IPR011009">
    <property type="entry name" value="Kinase-like_dom_sf"/>
</dbReference>
<dbReference type="Pfam" id="PF05147">
    <property type="entry name" value="LANC_like"/>
    <property type="match status" value="1"/>
</dbReference>
<dbReference type="EC" id="2.7.11.1" evidence="1"/>
<reference evidence="9 10" key="1">
    <citation type="submission" date="2024-06" db="EMBL/GenBank/DDBJ databases">
        <title>The Natural Products Discovery Center: Release of the First 8490 Sequenced Strains for Exploring Actinobacteria Biosynthetic Diversity.</title>
        <authorList>
            <person name="Kalkreuter E."/>
            <person name="Kautsar S.A."/>
            <person name="Yang D."/>
            <person name="Bader C.D."/>
            <person name="Teijaro C.N."/>
            <person name="Fluegel L."/>
            <person name="Davis C.M."/>
            <person name="Simpson J.R."/>
            <person name="Lauterbach L."/>
            <person name="Steele A.D."/>
            <person name="Gui C."/>
            <person name="Meng S."/>
            <person name="Li G."/>
            <person name="Viehrig K."/>
            <person name="Ye F."/>
            <person name="Su P."/>
            <person name="Kiefer A.F."/>
            <person name="Nichols A."/>
            <person name="Cepeda A.J."/>
            <person name="Yan W."/>
            <person name="Fan B."/>
            <person name="Jiang Y."/>
            <person name="Adhikari A."/>
            <person name="Zheng C.-J."/>
            <person name="Schuster L."/>
            <person name="Cowan T.M."/>
            <person name="Smanski M.J."/>
            <person name="Chevrette M.G."/>
            <person name="De Carvalho L.P.S."/>
            <person name="Shen B."/>
        </authorList>
    </citation>
    <scope>NUCLEOTIDE SEQUENCE [LARGE SCALE GENOMIC DNA]</scope>
    <source>
        <strain evidence="9 10">NPDC050100</strain>
    </source>
</reference>
<keyword evidence="4" id="KW-0547">Nucleotide-binding</keyword>
<dbReference type="CDD" id="cd04791">
    <property type="entry name" value="LanC_SerThrkinase"/>
    <property type="match status" value="1"/>
</dbReference>
<organism evidence="9 10">
    <name type="scientific">Microtetraspora glauca</name>
    <dbReference type="NCBI Taxonomy" id="1996"/>
    <lineage>
        <taxon>Bacteria</taxon>
        <taxon>Bacillati</taxon>
        <taxon>Actinomycetota</taxon>
        <taxon>Actinomycetes</taxon>
        <taxon>Streptosporangiales</taxon>
        <taxon>Streptosporangiaceae</taxon>
        <taxon>Microtetraspora</taxon>
    </lineage>
</organism>
<dbReference type="PROSITE" id="PS50011">
    <property type="entry name" value="PROTEIN_KINASE_DOM"/>
    <property type="match status" value="1"/>
</dbReference>
<keyword evidence="3" id="KW-0808">Transferase</keyword>
<keyword evidence="6" id="KW-0067">ATP-binding</keyword>
<keyword evidence="5" id="KW-0418">Kinase</keyword>
<dbReference type="PANTHER" id="PTHR43289">
    <property type="entry name" value="MITOGEN-ACTIVATED PROTEIN KINASE KINASE KINASE 20-RELATED"/>
    <property type="match status" value="1"/>
</dbReference>
<gene>
    <name evidence="9" type="primary">lanL</name>
    <name evidence="9" type="ORF">AB0I59_15620</name>
</gene>
<dbReference type="CDD" id="cd14014">
    <property type="entry name" value="STKc_PknB_like"/>
    <property type="match status" value="1"/>
</dbReference>
<dbReference type="NCBIfam" id="NF038150">
    <property type="entry name" value="lanthi_synth_IV"/>
    <property type="match status" value="1"/>
</dbReference>
<dbReference type="Gene3D" id="1.50.10.20">
    <property type="match status" value="1"/>
</dbReference>
<evidence type="ECO:0000256" key="6">
    <source>
        <dbReference type="ARBA" id="ARBA00022840"/>
    </source>
</evidence>
<dbReference type="InterPro" id="IPR057929">
    <property type="entry name" value="RamC_N"/>
</dbReference>
<sequence length="925" mass="101220">MDIEVRGPDESSDAWRDSDETLLVDCARAVLNRREARDWQVELGDFWCYVQPPGGRSRVQGWKLHVSATPLSAPLVLARCADVLVRHRTPFKFARNLDKVHRLVSDRCDRGAGGKFITVYPNDDDDRLRALAEDLHRATEGLPGPGILSDRPYRPGSLVQYRFGVFGGVRMLGNDGSYEAMLVAPDGSLRLDRRDAWFSPPSWAPRDPFTRERSSPQPGANGTGPRQVLLNGRYVVREVIRHAFGGGVYRATDEHTGGTVVIKQARPHTAADVTGKDIRDARRHEARTLELFETSGVTTRLVELFEQQGDLFLVQEAVQGVTLRQWVTENIEPDDGAGWGPSSDTAERIARGLVELVESVHAKGLVHRDFNPNNIMVTEDGDLRLIDLETLAGTGERVTQAYTPGYAAPEQVDGPRICTPQPATDLYSLGATLFYLVSGVDPLLAPDEPQTRTYEERIDIWLRRFAAGNAAARRMAGIIVPLLHPDPARRPSLESVRAFLARPERPHADDRDDAPPARPVDVDQMIVHATERLLLTMEPDNPNRLWKSPGFGETCDPLNIQYGAAGVLGVLTRVYETRQDPAMRDAVATVASWISRHVTREPRSLPGLHFGRSGTAWALLEAGLALGDEDVVRLAADLALRVPVDWPNPDVCHGVAGAGFTQLRFWEVTKEDEFLDRARQAARALTAAAENRNGLTVWPIARDFASALAGVTHYGFAHGVAGVGAFLLAAARATGDVGCLDLAVRAAGTLLSVAEVKGGAAYWPSGEGEDGPLMTHWCSGSSGVGTFLVRLWRQTGDDRLRAAASRAAVAIHRSRWHAGISQCHGLAGDGEFLIDLADACQDERYRDWAEDLAVNIHLRTVLRDGLLVPPDETGELDLAGFNTGLAGVLAFLVRLRHGGSRLWLPESPMNLLPEARPGTGATRRR</sequence>
<evidence type="ECO:0000256" key="2">
    <source>
        <dbReference type="ARBA" id="ARBA00022527"/>
    </source>
</evidence>
<dbReference type="InterPro" id="IPR058053">
    <property type="entry name" value="RamC_C"/>
</dbReference>
<feature type="domain" description="Protein kinase" evidence="8">
    <location>
        <begin position="234"/>
        <end position="500"/>
    </location>
</feature>
<proteinExistence type="predicted"/>
<protein>
    <recommendedName>
        <fullName evidence="1">non-specific serine/threonine protein kinase</fullName>
        <ecNumber evidence="1">2.7.11.1</ecNumber>
    </recommendedName>
</protein>
<dbReference type="SMART" id="SM00220">
    <property type="entry name" value="S_TKc"/>
    <property type="match status" value="1"/>
</dbReference>
<keyword evidence="2" id="KW-0723">Serine/threonine-protein kinase</keyword>
<keyword evidence="10" id="KW-1185">Reference proteome</keyword>
<comment type="caution">
    <text evidence="9">The sequence shown here is derived from an EMBL/GenBank/DDBJ whole genome shotgun (WGS) entry which is preliminary data.</text>
</comment>
<dbReference type="SUPFAM" id="SSF158745">
    <property type="entry name" value="LanC-like"/>
    <property type="match status" value="1"/>
</dbReference>